<proteinExistence type="predicted"/>
<gene>
    <name evidence="1" type="ORF">RBSWK_03310</name>
</gene>
<organism evidence="1 2">
    <name type="scientific">Rhodopirellula baltica SWK14</name>
    <dbReference type="NCBI Taxonomy" id="993516"/>
    <lineage>
        <taxon>Bacteria</taxon>
        <taxon>Pseudomonadati</taxon>
        <taxon>Planctomycetota</taxon>
        <taxon>Planctomycetia</taxon>
        <taxon>Pirellulales</taxon>
        <taxon>Pirellulaceae</taxon>
        <taxon>Rhodopirellula</taxon>
    </lineage>
</organism>
<evidence type="ECO:0000313" key="2">
    <source>
        <dbReference type="Proteomes" id="UP000010959"/>
    </source>
</evidence>
<comment type="caution">
    <text evidence="1">The sequence shown here is derived from an EMBL/GenBank/DDBJ whole genome shotgun (WGS) entry which is preliminary data.</text>
</comment>
<dbReference type="RefSeq" id="WP_007338238.1">
    <property type="nucleotide sequence ID" value="NZ_AMWG01000092.1"/>
</dbReference>
<accession>L7CEQ4</accession>
<protein>
    <submittedName>
        <fullName evidence="1">Uncharacterized protein</fullName>
    </submittedName>
</protein>
<sequence>MHQIELGICRSSRLFIARQYHEGIVGYMQPIEDIQNGTDSIVGMG</sequence>
<dbReference type="EMBL" id="AMWG01000092">
    <property type="protein sequence ID" value="ELP32739.1"/>
    <property type="molecule type" value="Genomic_DNA"/>
</dbReference>
<dbReference type="AlphaFoldDB" id="L7CEQ4"/>
<dbReference type="Proteomes" id="UP000010959">
    <property type="component" value="Unassembled WGS sequence"/>
</dbReference>
<evidence type="ECO:0000313" key="1">
    <source>
        <dbReference type="EMBL" id="ELP32739.1"/>
    </source>
</evidence>
<reference evidence="1 2" key="1">
    <citation type="journal article" date="2013" name="Mar. Genomics">
        <title>Expression of sulfatases in Rhodopirellula baltica and the diversity of sulfatases in the genus Rhodopirellula.</title>
        <authorList>
            <person name="Wegner C.E."/>
            <person name="Richter-Heitmann T."/>
            <person name="Klindworth A."/>
            <person name="Klockow C."/>
            <person name="Richter M."/>
            <person name="Achstetter T."/>
            <person name="Glockner F.O."/>
            <person name="Harder J."/>
        </authorList>
    </citation>
    <scope>NUCLEOTIDE SEQUENCE [LARGE SCALE GENOMIC DNA]</scope>
    <source>
        <strain evidence="1 2">SWK14</strain>
    </source>
</reference>
<name>L7CEQ4_RHOBT</name>
<dbReference type="PATRIC" id="fig|993516.3.peg.3522"/>